<reference evidence="2 3" key="1">
    <citation type="submission" date="2021-06" db="EMBL/GenBank/DDBJ databases">
        <title>Caerostris darwini draft genome.</title>
        <authorList>
            <person name="Kono N."/>
            <person name="Arakawa K."/>
        </authorList>
    </citation>
    <scope>NUCLEOTIDE SEQUENCE [LARGE SCALE GENOMIC DNA]</scope>
</reference>
<dbReference type="EMBL" id="BPLQ01004772">
    <property type="protein sequence ID" value="GIY10555.1"/>
    <property type="molecule type" value="Genomic_DNA"/>
</dbReference>
<name>A0AAV4QMY9_9ARAC</name>
<gene>
    <name evidence="2" type="ORF">CDAR_91751</name>
</gene>
<evidence type="ECO:0000313" key="3">
    <source>
        <dbReference type="Proteomes" id="UP001054837"/>
    </source>
</evidence>
<comment type="caution">
    <text evidence="2">The sequence shown here is derived from an EMBL/GenBank/DDBJ whole genome shotgun (WGS) entry which is preliminary data.</text>
</comment>
<evidence type="ECO:0000313" key="2">
    <source>
        <dbReference type="EMBL" id="GIY10555.1"/>
    </source>
</evidence>
<feature type="region of interest" description="Disordered" evidence="1">
    <location>
        <begin position="99"/>
        <end position="144"/>
    </location>
</feature>
<evidence type="ECO:0000256" key="1">
    <source>
        <dbReference type="SAM" id="MobiDB-lite"/>
    </source>
</evidence>
<sequence>MTQRLQIEVAPWKPKEPSTKSEILKRKDVSIARFQEREYVNFQMTQRLQIEVVPWKPNEPSTKSEYVLPLGLRRENMRFSRCAYLNSSNLLDSGSIMEAKDGRRHSRMDAPVTRHVQRSRDRPLDVVCPPGPSPHRQLTLRTPN</sequence>
<organism evidence="2 3">
    <name type="scientific">Caerostris darwini</name>
    <dbReference type="NCBI Taxonomy" id="1538125"/>
    <lineage>
        <taxon>Eukaryota</taxon>
        <taxon>Metazoa</taxon>
        <taxon>Ecdysozoa</taxon>
        <taxon>Arthropoda</taxon>
        <taxon>Chelicerata</taxon>
        <taxon>Arachnida</taxon>
        <taxon>Araneae</taxon>
        <taxon>Araneomorphae</taxon>
        <taxon>Entelegynae</taxon>
        <taxon>Araneoidea</taxon>
        <taxon>Araneidae</taxon>
        <taxon>Caerostris</taxon>
    </lineage>
</organism>
<accession>A0AAV4QMY9</accession>
<dbReference type="Proteomes" id="UP001054837">
    <property type="component" value="Unassembled WGS sequence"/>
</dbReference>
<proteinExistence type="predicted"/>
<keyword evidence="3" id="KW-1185">Reference proteome</keyword>
<dbReference type="AlphaFoldDB" id="A0AAV4QMY9"/>
<protein>
    <submittedName>
        <fullName evidence="2">Uncharacterized protein</fullName>
    </submittedName>
</protein>